<dbReference type="PIRSF" id="PIRSF005096">
    <property type="entry name" value="GALM"/>
    <property type="match status" value="1"/>
</dbReference>
<evidence type="ECO:0000256" key="8">
    <source>
        <dbReference type="ARBA" id="ARBA00022837"/>
    </source>
</evidence>
<dbReference type="InterPro" id="IPR014718">
    <property type="entry name" value="GH-type_carb-bd"/>
</dbReference>
<dbReference type="InterPro" id="IPR011013">
    <property type="entry name" value="Gal_mutarotase_sf_dom"/>
</dbReference>
<sequence>MKNLNPYYRRAGKLLSGITMILTLTVIHTGCQQKQQSQTAEGTATVSQEEWGQLPSGEAIIKYRLESTAGIAVEIMNYGGIITRLETPDKDGKIENIVLGFDRFEDYLQEVPFFGALIGRYGNRIGEGKFSLNGKDYQLTTNDHGNHLHGGFKGFDKVIWETKATADQQNAILDLHYLSKDGQEGYPGNANIHVRYILKGQQLAIQYEATVDQPCPINLTNHAYFNLEGSGDILGHELTLYASHYTPVNDLLIPTGEIATVKETAFDFQQAQAIGARIQDINGGYDHNYVLNGEAHNMKHAASLLAPNSRRLMHIYTEEPGIQFYSGNFLDGSLKNNQNIFHQYSGLCLETQHFPDSPNHENFPNTIVNPGETYRTQTILEFGIDNNEIL</sequence>
<protein>
    <recommendedName>
        <fullName evidence="7 11">Aldose 1-epimerase</fullName>
        <ecNumber evidence="6 11">5.1.3.3</ecNumber>
    </recommendedName>
</protein>
<comment type="subunit">
    <text evidence="5">Monomer.</text>
</comment>
<evidence type="ECO:0000256" key="10">
    <source>
        <dbReference type="ARBA" id="ARBA00023277"/>
    </source>
</evidence>
<evidence type="ECO:0000256" key="6">
    <source>
        <dbReference type="ARBA" id="ARBA00013185"/>
    </source>
</evidence>
<comment type="caution">
    <text evidence="15">The sequence shown here is derived from an EMBL/GenBank/DDBJ whole genome shotgun (WGS) entry which is preliminary data.</text>
</comment>
<evidence type="ECO:0000256" key="3">
    <source>
        <dbReference type="ARBA" id="ARBA00005028"/>
    </source>
</evidence>
<comment type="pathway">
    <text evidence="3 11">Carbohydrate metabolism; hexose metabolism.</text>
</comment>
<dbReference type="PANTHER" id="PTHR10091">
    <property type="entry name" value="ALDOSE-1-EPIMERASE"/>
    <property type="match status" value="1"/>
</dbReference>
<evidence type="ECO:0000313" key="16">
    <source>
        <dbReference type="Proteomes" id="UP001310022"/>
    </source>
</evidence>
<evidence type="ECO:0000256" key="2">
    <source>
        <dbReference type="ARBA" id="ARBA00001913"/>
    </source>
</evidence>
<reference evidence="15 16" key="1">
    <citation type="submission" date="2021-12" db="EMBL/GenBank/DDBJ databases">
        <title>Genome sequencing of bacteria with rrn-lacking chromosome and rrn-plasmid.</title>
        <authorList>
            <person name="Anda M."/>
            <person name="Iwasaki W."/>
        </authorList>
    </citation>
    <scope>NUCLEOTIDE SEQUENCE [LARGE SCALE GENOMIC DNA]</scope>
    <source>
        <strain evidence="15 16">NBRC 15940</strain>
    </source>
</reference>
<dbReference type="CDD" id="cd09019">
    <property type="entry name" value="galactose_mutarotase_like"/>
    <property type="match status" value="1"/>
</dbReference>
<dbReference type="Gene3D" id="2.70.98.10">
    <property type="match status" value="1"/>
</dbReference>
<dbReference type="Proteomes" id="UP001310022">
    <property type="component" value="Unassembled WGS sequence"/>
</dbReference>
<evidence type="ECO:0000256" key="4">
    <source>
        <dbReference type="ARBA" id="ARBA00006206"/>
    </source>
</evidence>
<dbReference type="PROSITE" id="PS00545">
    <property type="entry name" value="ALDOSE_1_EPIMERASE"/>
    <property type="match status" value="1"/>
</dbReference>
<dbReference type="InterPro" id="IPR047215">
    <property type="entry name" value="Galactose_mutarotase-like"/>
</dbReference>
<evidence type="ECO:0000256" key="1">
    <source>
        <dbReference type="ARBA" id="ARBA00001614"/>
    </source>
</evidence>
<dbReference type="InterPro" id="IPR015443">
    <property type="entry name" value="Aldose_1-epimerase"/>
</dbReference>
<keyword evidence="8" id="KW-0106">Calcium</keyword>
<dbReference type="AlphaFoldDB" id="A0AAN4W3G6"/>
<evidence type="ECO:0000256" key="13">
    <source>
        <dbReference type="PIRSR" id="PIRSR005096-2"/>
    </source>
</evidence>
<keyword evidence="9 11" id="KW-0413">Isomerase</keyword>
<dbReference type="GO" id="GO:0006006">
    <property type="term" value="P:glucose metabolic process"/>
    <property type="evidence" value="ECO:0007669"/>
    <property type="project" value="TreeGrafter"/>
</dbReference>
<evidence type="ECO:0000256" key="9">
    <source>
        <dbReference type="ARBA" id="ARBA00023235"/>
    </source>
</evidence>
<dbReference type="GO" id="GO:0004034">
    <property type="term" value="F:aldose 1-epimerase activity"/>
    <property type="evidence" value="ECO:0007669"/>
    <property type="project" value="UniProtKB-EC"/>
</dbReference>
<dbReference type="EMBL" id="BQKE01000004">
    <property type="protein sequence ID" value="GJM64204.1"/>
    <property type="molecule type" value="Genomic_DNA"/>
</dbReference>
<feature type="binding site" evidence="14">
    <location>
        <begin position="222"/>
        <end position="224"/>
    </location>
    <ligand>
        <name>beta-D-galactose</name>
        <dbReference type="ChEBI" id="CHEBI:27667"/>
    </ligand>
</feature>
<dbReference type="NCBIfam" id="NF008277">
    <property type="entry name" value="PRK11055.1"/>
    <property type="match status" value="1"/>
</dbReference>
<dbReference type="InterPro" id="IPR008183">
    <property type="entry name" value="Aldose_1/G6P_1-epimerase"/>
</dbReference>
<feature type="binding site" evidence="13">
    <location>
        <position position="286"/>
    </location>
    <ligand>
        <name>beta-D-galactose</name>
        <dbReference type="ChEBI" id="CHEBI:27667"/>
    </ligand>
</feature>
<accession>A0AAN4W3G6</accession>
<dbReference type="PANTHER" id="PTHR10091:SF0">
    <property type="entry name" value="GALACTOSE MUTAROTASE"/>
    <property type="match status" value="1"/>
</dbReference>
<feature type="binding site" evidence="14">
    <location>
        <begin position="123"/>
        <end position="124"/>
    </location>
    <ligand>
        <name>beta-D-galactose</name>
        <dbReference type="ChEBI" id="CHEBI:27667"/>
    </ligand>
</feature>
<comment type="catalytic activity">
    <reaction evidence="1 11">
        <text>alpha-D-glucose = beta-D-glucose</text>
        <dbReference type="Rhea" id="RHEA:10264"/>
        <dbReference type="ChEBI" id="CHEBI:15903"/>
        <dbReference type="ChEBI" id="CHEBI:17925"/>
        <dbReference type="EC" id="5.1.3.3"/>
    </reaction>
</comment>
<comment type="similarity">
    <text evidence="4 11">Belongs to the aldose epimerase family.</text>
</comment>
<dbReference type="GO" id="GO:0030246">
    <property type="term" value="F:carbohydrate binding"/>
    <property type="evidence" value="ECO:0007669"/>
    <property type="project" value="InterPro"/>
</dbReference>
<dbReference type="GO" id="GO:0005737">
    <property type="term" value="C:cytoplasm"/>
    <property type="evidence" value="ECO:0007669"/>
    <property type="project" value="TreeGrafter"/>
</dbReference>
<evidence type="ECO:0000256" key="12">
    <source>
        <dbReference type="PIRSR" id="PIRSR005096-1"/>
    </source>
</evidence>
<evidence type="ECO:0000256" key="14">
    <source>
        <dbReference type="PIRSR" id="PIRSR005096-3"/>
    </source>
</evidence>
<name>A0AAN4W3G6_9BACT</name>
<evidence type="ECO:0000256" key="5">
    <source>
        <dbReference type="ARBA" id="ARBA00011245"/>
    </source>
</evidence>
<dbReference type="RefSeq" id="WP_338239284.1">
    <property type="nucleotide sequence ID" value="NZ_BQKE01000004.1"/>
</dbReference>
<dbReference type="GO" id="GO:0033499">
    <property type="term" value="P:galactose catabolic process via UDP-galactose, Leloir pathway"/>
    <property type="evidence" value="ECO:0007669"/>
    <property type="project" value="TreeGrafter"/>
</dbReference>
<feature type="active site" description="Proton acceptor" evidence="12">
    <location>
        <position position="350"/>
    </location>
</feature>
<dbReference type="SUPFAM" id="SSF74650">
    <property type="entry name" value="Galactose mutarotase-like"/>
    <property type="match status" value="1"/>
</dbReference>
<gene>
    <name evidence="15" type="primary">galM_2</name>
    <name evidence="15" type="ORF">PEDI_47560</name>
</gene>
<dbReference type="EC" id="5.1.3.3" evidence="6 11"/>
<evidence type="ECO:0000256" key="11">
    <source>
        <dbReference type="PIRNR" id="PIRNR005096"/>
    </source>
</evidence>
<dbReference type="InterPro" id="IPR018052">
    <property type="entry name" value="Ald1_epimerase_CS"/>
</dbReference>
<dbReference type="Pfam" id="PF01263">
    <property type="entry name" value="Aldose_epim"/>
    <property type="match status" value="1"/>
</dbReference>
<comment type="cofactor">
    <cofactor evidence="2">
        <name>Ca(2+)</name>
        <dbReference type="ChEBI" id="CHEBI:29108"/>
    </cofactor>
</comment>
<evidence type="ECO:0000313" key="15">
    <source>
        <dbReference type="EMBL" id="GJM64204.1"/>
    </source>
</evidence>
<feature type="active site" description="Proton donor" evidence="12">
    <location>
        <position position="222"/>
    </location>
</feature>
<organism evidence="15 16">
    <name type="scientific">Persicobacter diffluens</name>
    <dbReference type="NCBI Taxonomy" id="981"/>
    <lineage>
        <taxon>Bacteria</taxon>
        <taxon>Pseudomonadati</taxon>
        <taxon>Bacteroidota</taxon>
        <taxon>Cytophagia</taxon>
        <taxon>Cytophagales</taxon>
        <taxon>Persicobacteraceae</taxon>
        <taxon>Persicobacter</taxon>
    </lineage>
</organism>
<evidence type="ECO:0000256" key="7">
    <source>
        <dbReference type="ARBA" id="ARBA00014165"/>
    </source>
</evidence>
<keyword evidence="10 11" id="KW-0119">Carbohydrate metabolism</keyword>
<proteinExistence type="inferred from homology"/>
<keyword evidence="16" id="KW-1185">Reference proteome</keyword>